<dbReference type="AlphaFoldDB" id="A0A1B4G358"/>
<reference evidence="1 2" key="1">
    <citation type="submission" date="2015-12" db="EMBL/GenBank/DDBJ databases">
        <title>Diversity of Burkholderia near neighbor genomes.</title>
        <authorList>
            <person name="Sahl J."/>
            <person name="Wagner D."/>
            <person name="Keim P."/>
        </authorList>
    </citation>
    <scope>NUCLEOTIDE SEQUENCE [LARGE SCALE GENOMIC DNA]</scope>
    <source>
        <strain evidence="1 2">BDU8</strain>
    </source>
</reference>
<name>A0A1B4G358_9BURK</name>
<sequence length="86" mass="9703">MTNTKYEKLDALILSKIGVAPIKFASIHSGDIEDESNRIVSEQGPHSLYGFTDPWRIVDRRLQSLRKAGKIRSTPKGWVRTAPQKP</sequence>
<dbReference type="Proteomes" id="UP000067711">
    <property type="component" value="Chromosome 1"/>
</dbReference>
<accession>A0A1B4G358</accession>
<evidence type="ECO:0000313" key="1">
    <source>
        <dbReference type="EMBL" id="AOJ10367.1"/>
    </source>
</evidence>
<proteinExistence type="predicted"/>
<gene>
    <name evidence="1" type="ORF">WS71_24475</name>
</gene>
<protein>
    <submittedName>
        <fullName evidence="1">Uncharacterized protein</fullName>
    </submittedName>
</protein>
<evidence type="ECO:0000313" key="2">
    <source>
        <dbReference type="Proteomes" id="UP000067711"/>
    </source>
</evidence>
<dbReference type="RefSeq" id="WP_066489689.1">
    <property type="nucleotide sequence ID" value="NZ_CP013389.1"/>
</dbReference>
<organism evidence="1 2">
    <name type="scientific">Burkholderia mayonis</name>
    <dbReference type="NCBI Taxonomy" id="1385591"/>
    <lineage>
        <taxon>Bacteria</taxon>
        <taxon>Pseudomonadati</taxon>
        <taxon>Pseudomonadota</taxon>
        <taxon>Betaproteobacteria</taxon>
        <taxon>Burkholderiales</taxon>
        <taxon>Burkholderiaceae</taxon>
        <taxon>Burkholderia</taxon>
        <taxon>pseudomallei group</taxon>
    </lineage>
</organism>
<dbReference type="EMBL" id="CP013389">
    <property type="protein sequence ID" value="AOJ10367.1"/>
    <property type="molecule type" value="Genomic_DNA"/>
</dbReference>